<evidence type="ECO:0000313" key="3">
    <source>
        <dbReference type="Proteomes" id="UP001321479"/>
    </source>
</evidence>
<proteinExistence type="predicted"/>
<accession>A0ABM7NSZ5</accession>
<dbReference type="RefSeq" id="YP_010841893.1">
    <property type="nucleotide sequence ID" value="NC_079139.1"/>
</dbReference>
<dbReference type="InterPro" id="IPR015655">
    <property type="entry name" value="PP2C"/>
</dbReference>
<evidence type="ECO:0000259" key="1">
    <source>
        <dbReference type="PROSITE" id="PS51746"/>
    </source>
</evidence>
<dbReference type="InterPro" id="IPR001932">
    <property type="entry name" value="PPM-type_phosphatase-like_dom"/>
</dbReference>
<dbReference type="PROSITE" id="PS51746">
    <property type="entry name" value="PPM_2"/>
    <property type="match status" value="1"/>
</dbReference>
<evidence type="ECO:0000313" key="2">
    <source>
        <dbReference type="EMBL" id="BCS83285.1"/>
    </source>
</evidence>
<sequence length="291" mass="33221">MNRTIVSHKTSLLGQRDDNEDVERIRMNLSPEGKANDPKYAPIDFFVICDGHGGKSVAQFVAPKLEKYFISRHNDFPIAQKKIANIYEHIQKELINSGIANHCGCTALVVIRYLDKYGKENIQVINIGDCRAVLSKKGLALPLSKDHKPIWPDEKRRIDNVNRRHRTNKEIHYEAGDWRIGDLSVSRSFGDLDNTPHVSHVPDVYNYQLQDDDEFIVLACDGVWDVLENHEVVNFVRDHIKNKPDHLSFYKIPGRYPSMEVNETENIARKLASYAIARGSSDNVSVITVFL</sequence>
<dbReference type="InterPro" id="IPR036457">
    <property type="entry name" value="PPM-type-like_dom_sf"/>
</dbReference>
<dbReference type="Pfam" id="PF00481">
    <property type="entry name" value="PP2C"/>
    <property type="match status" value="1"/>
</dbReference>
<reference evidence="2 3" key="1">
    <citation type="submission" date="2021-02" db="EMBL/GenBank/DDBJ databases">
        <title>Cotonvirus japonicus, which uses Golgi apparatus of host cells for its virion factory, phylogenetically links tailed tupanvirus and icosahedral mimivirus.</title>
        <authorList>
            <person name="Takahashi H."/>
            <person name="Fukaya S."/>
            <person name="Song C."/>
            <person name="Murata K."/>
            <person name="Takemura M."/>
        </authorList>
    </citation>
    <scope>NUCLEOTIDE SEQUENCE [LARGE SCALE GENOMIC DNA]</scope>
</reference>
<organism evidence="2 3">
    <name type="scientific">Cotonvirus japonicus</name>
    <dbReference type="NCBI Taxonomy" id="2811091"/>
    <lineage>
        <taxon>Viruses</taxon>
        <taxon>Varidnaviria</taxon>
        <taxon>Bamfordvirae</taxon>
        <taxon>Nucleocytoviricota</taxon>
        <taxon>Megaviricetes</taxon>
        <taxon>Imitervirales</taxon>
        <taxon>Mimiviridae</taxon>
        <taxon>Megamimivirinae</taxon>
        <taxon>Cotonvirus</taxon>
        <taxon>Cotonvirus japonicum</taxon>
    </lineage>
</organism>
<dbReference type="SMART" id="SM00332">
    <property type="entry name" value="PP2Cc"/>
    <property type="match status" value="1"/>
</dbReference>
<keyword evidence="3" id="KW-1185">Reference proteome</keyword>
<dbReference type="PANTHER" id="PTHR47992">
    <property type="entry name" value="PROTEIN PHOSPHATASE"/>
    <property type="match status" value="1"/>
</dbReference>
<dbReference type="GeneID" id="80558490"/>
<dbReference type="EMBL" id="AP024483">
    <property type="protein sequence ID" value="BCS83285.1"/>
    <property type="molecule type" value="Genomic_DNA"/>
</dbReference>
<dbReference type="SUPFAM" id="SSF81606">
    <property type="entry name" value="PP2C-like"/>
    <property type="match status" value="1"/>
</dbReference>
<name>A0ABM7NSZ5_9VIRU</name>
<protein>
    <recommendedName>
        <fullName evidence="1">PPM-type phosphatase domain-containing protein</fullName>
    </recommendedName>
</protein>
<feature type="domain" description="PPM-type phosphatase" evidence="1">
    <location>
        <begin position="6"/>
        <end position="291"/>
    </location>
</feature>
<dbReference type="Proteomes" id="UP001321479">
    <property type="component" value="Segment"/>
</dbReference>
<dbReference type="Gene3D" id="3.60.40.10">
    <property type="entry name" value="PPM-type phosphatase domain"/>
    <property type="match status" value="1"/>
</dbReference>
<dbReference type="CDD" id="cd00143">
    <property type="entry name" value="PP2Cc"/>
    <property type="match status" value="1"/>
</dbReference>